<protein>
    <submittedName>
        <fullName evidence="1">Uncharacterized protein</fullName>
    </submittedName>
</protein>
<evidence type="ECO:0000313" key="1">
    <source>
        <dbReference type="EMBL" id="KAJ6763129.1"/>
    </source>
</evidence>
<keyword evidence="2" id="KW-1185">Reference proteome</keyword>
<accession>A0A9Q0W9I7</accession>
<reference evidence="1" key="1">
    <citation type="submission" date="2022-11" db="EMBL/GenBank/DDBJ databases">
        <authorList>
            <person name="Hyden B.L."/>
            <person name="Feng K."/>
            <person name="Yates T."/>
            <person name="Jawdy S."/>
            <person name="Smart L.B."/>
            <person name="Muchero W."/>
        </authorList>
    </citation>
    <scope>NUCLEOTIDE SEQUENCE</scope>
    <source>
        <tissue evidence="1">Shoot tip</tissue>
    </source>
</reference>
<organism evidence="1 2">
    <name type="scientific">Salix purpurea</name>
    <name type="common">Purple osier willow</name>
    <dbReference type="NCBI Taxonomy" id="77065"/>
    <lineage>
        <taxon>Eukaryota</taxon>
        <taxon>Viridiplantae</taxon>
        <taxon>Streptophyta</taxon>
        <taxon>Embryophyta</taxon>
        <taxon>Tracheophyta</taxon>
        <taxon>Spermatophyta</taxon>
        <taxon>Magnoliopsida</taxon>
        <taxon>eudicotyledons</taxon>
        <taxon>Gunneridae</taxon>
        <taxon>Pentapetalae</taxon>
        <taxon>rosids</taxon>
        <taxon>fabids</taxon>
        <taxon>Malpighiales</taxon>
        <taxon>Salicaceae</taxon>
        <taxon>Saliceae</taxon>
        <taxon>Salix</taxon>
    </lineage>
</organism>
<comment type="caution">
    <text evidence="1">The sequence shown here is derived from an EMBL/GenBank/DDBJ whole genome shotgun (WGS) entry which is preliminary data.</text>
</comment>
<evidence type="ECO:0000313" key="2">
    <source>
        <dbReference type="Proteomes" id="UP001151532"/>
    </source>
</evidence>
<sequence length="78" mass="8867">MLVSNEQCLRRDTLVIATFFIKKNVLVHDESEKIDCICQKIVILIRLIVYAHVPCVCSLTLSMNLTKSFLLVFNGTLP</sequence>
<dbReference type="EMBL" id="JAPFFK010000005">
    <property type="protein sequence ID" value="KAJ6763129.1"/>
    <property type="molecule type" value="Genomic_DNA"/>
</dbReference>
<dbReference type="Proteomes" id="UP001151532">
    <property type="component" value="Chromosome 13"/>
</dbReference>
<proteinExistence type="predicted"/>
<gene>
    <name evidence="1" type="ORF">OIU79_023799</name>
</gene>
<reference evidence="1" key="2">
    <citation type="journal article" date="2023" name="Int. J. Mol. Sci.">
        <title>De Novo Assembly and Annotation of 11 Diverse Shrub Willow (Salix) Genomes Reveals Novel Gene Organization in Sex-Linked Regions.</title>
        <authorList>
            <person name="Hyden B."/>
            <person name="Feng K."/>
            <person name="Yates T.B."/>
            <person name="Jawdy S."/>
            <person name="Cereghino C."/>
            <person name="Smart L.B."/>
            <person name="Muchero W."/>
        </authorList>
    </citation>
    <scope>NUCLEOTIDE SEQUENCE</scope>
    <source>
        <tissue evidence="1">Shoot tip</tissue>
    </source>
</reference>
<name>A0A9Q0W9I7_SALPP</name>
<dbReference type="AlphaFoldDB" id="A0A9Q0W9I7"/>